<evidence type="ECO:0000256" key="7">
    <source>
        <dbReference type="ARBA" id="ARBA00022989"/>
    </source>
</evidence>
<dbReference type="InterPro" id="IPR045584">
    <property type="entry name" value="Pilin-like"/>
</dbReference>
<dbReference type="PATRIC" id="fig|1265313.6.peg.1256"/>
<reference evidence="13 14" key="1">
    <citation type="journal article" date="2014" name="Genome Announc.">
        <title>Genome Sequence of Gammaproteobacterial Pseudohaliea rubra Type Strain DSM 19751, Isolated from Coastal Seawater of the Mediterranean Sea.</title>
        <authorList>
            <person name="Spring S."/>
            <person name="Fiebig A."/>
            <person name="Riedel T."/>
            <person name="Goker M."/>
            <person name="Klenk H.P."/>
        </authorList>
    </citation>
    <scope>NUCLEOTIDE SEQUENCE [LARGE SCALE GENOMIC DNA]</scope>
    <source>
        <strain evidence="13 14">DSM 19751</strain>
    </source>
</reference>
<evidence type="ECO:0000259" key="12">
    <source>
        <dbReference type="Pfam" id="PF12019"/>
    </source>
</evidence>
<protein>
    <recommendedName>
        <fullName evidence="2">Type II secretion system protein H</fullName>
    </recommendedName>
    <alternativeName>
        <fullName evidence="10">General secretion pathway protein H</fullName>
    </alternativeName>
</protein>
<keyword evidence="5" id="KW-0997">Cell inner membrane</keyword>
<evidence type="ECO:0000256" key="4">
    <source>
        <dbReference type="ARBA" id="ARBA00022481"/>
    </source>
</evidence>
<evidence type="ECO:0000256" key="3">
    <source>
        <dbReference type="ARBA" id="ARBA00022475"/>
    </source>
</evidence>
<dbReference type="SUPFAM" id="SSF54523">
    <property type="entry name" value="Pili subunits"/>
    <property type="match status" value="1"/>
</dbReference>
<evidence type="ECO:0000256" key="6">
    <source>
        <dbReference type="ARBA" id="ARBA00022692"/>
    </source>
</evidence>
<dbReference type="AlphaFoldDB" id="A0A095VS09"/>
<keyword evidence="6 11" id="KW-0812">Transmembrane</keyword>
<comment type="caution">
    <text evidence="13">The sequence shown here is derived from an EMBL/GenBank/DDBJ whole genome shotgun (WGS) entry which is preliminary data.</text>
</comment>
<dbReference type="RefSeq" id="WP_052094889.1">
    <property type="nucleotide sequence ID" value="NZ_KN234793.1"/>
</dbReference>
<dbReference type="EMBL" id="AUVB01000037">
    <property type="protein sequence ID" value="KGE04140.1"/>
    <property type="molecule type" value="Genomic_DNA"/>
</dbReference>
<dbReference type="NCBIfam" id="TIGR02532">
    <property type="entry name" value="IV_pilin_GFxxxE"/>
    <property type="match status" value="1"/>
</dbReference>
<keyword evidence="3" id="KW-1003">Cell membrane</keyword>
<dbReference type="OrthoDB" id="6039229at2"/>
<evidence type="ECO:0000313" key="13">
    <source>
        <dbReference type="EMBL" id="KGE04140.1"/>
    </source>
</evidence>
<gene>
    <name evidence="13" type="ORF">HRUBRA_01272</name>
</gene>
<accession>A0A095VS09</accession>
<dbReference type="InterPro" id="IPR022346">
    <property type="entry name" value="T2SS_GspH"/>
</dbReference>
<evidence type="ECO:0000256" key="9">
    <source>
        <dbReference type="ARBA" id="ARBA00025772"/>
    </source>
</evidence>
<organism evidence="13 14">
    <name type="scientific">Pseudohaliea rubra DSM 19751</name>
    <dbReference type="NCBI Taxonomy" id="1265313"/>
    <lineage>
        <taxon>Bacteria</taxon>
        <taxon>Pseudomonadati</taxon>
        <taxon>Pseudomonadota</taxon>
        <taxon>Gammaproteobacteria</taxon>
        <taxon>Cellvibrionales</taxon>
        <taxon>Halieaceae</taxon>
        <taxon>Pseudohaliea</taxon>
    </lineage>
</organism>
<dbReference type="InterPro" id="IPR012902">
    <property type="entry name" value="N_methyl_site"/>
</dbReference>
<dbReference type="Pfam" id="PF07963">
    <property type="entry name" value="N_methyl"/>
    <property type="match status" value="1"/>
</dbReference>
<dbReference type="GO" id="GO:0015628">
    <property type="term" value="P:protein secretion by the type II secretion system"/>
    <property type="evidence" value="ECO:0007669"/>
    <property type="project" value="InterPro"/>
</dbReference>
<comment type="similarity">
    <text evidence="9">Belongs to the GSP H family.</text>
</comment>
<dbReference type="Proteomes" id="UP000029640">
    <property type="component" value="Unassembled WGS sequence"/>
</dbReference>
<dbReference type="PROSITE" id="PS00409">
    <property type="entry name" value="PROKAR_NTER_METHYL"/>
    <property type="match status" value="1"/>
</dbReference>
<evidence type="ECO:0000256" key="8">
    <source>
        <dbReference type="ARBA" id="ARBA00023136"/>
    </source>
</evidence>
<name>A0A095VS09_9GAMM</name>
<keyword evidence="4" id="KW-0488">Methylation</keyword>
<evidence type="ECO:0000256" key="11">
    <source>
        <dbReference type="SAM" id="Phobius"/>
    </source>
</evidence>
<evidence type="ECO:0000256" key="1">
    <source>
        <dbReference type="ARBA" id="ARBA00004377"/>
    </source>
</evidence>
<keyword evidence="8 11" id="KW-0472">Membrane</keyword>
<proteinExistence type="inferred from homology"/>
<evidence type="ECO:0000256" key="10">
    <source>
        <dbReference type="ARBA" id="ARBA00030775"/>
    </source>
</evidence>
<feature type="domain" description="General secretion pathway GspH" evidence="12">
    <location>
        <begin position="44"/>
        <end position="142"/>
    </location>
</feature>
<dbReference type="STRING" id="1265313.HRUBRA_01272"/>
<evidence type="ECO:0000256" key="5">
    <source>
        <dbReference type="ARBA" id="ARBA00022519"/>
    </source>
</evidence>
<dbReference type="eggNOG" id="COG4970">
    <property type="taxonomic scope" value="Bacteria"/>
</dbReference>
<dbReference type="Gene3D" id="3.55.40.10">
    <property type="entry name" value="minor pseudopilin epsh domain"/>
    <property type="match status" value="1"/>
</dbReference>
<dbReference type="HOGENOM" id="CLU_084761_5_3_6"/>
<keyword evidence="7 11" id="KW-1133">Transmembrane helix</keyword>
<keyword evidence="14" id="KW-1185">Reference proteome</keyword>
<dbReference type="GO" id="GO:0015627">
    <property type="term" value="C:type II protein secretion system complex"/>
    <property type="evidence" value="ECO:0007669"/>
    <property type="project" value="InterPro"/>
</dbReference>
<dbReference type="Pfam" id="PF12019">
    <property type="entry name" value="GspH"/>
    <property type="match status" value="1"/>
</dbReference>
<evidence type="ECO:0000313" key="14">
    <source>
        <dbReference type="Proteomes" id="UP000029640"/>
    </source>
</evidence>
<feature type="transmembrane region" description="Helical" evidence="11">
    <location>
        <begin position="13"/>
        <end position="35"/>
    </location>
</feature>
<sequence>MVNRSRGFTLVELMITIVVLGILIGLAAPAFRGFVAEQRIRAASMDLQMALTMARSEAVKRNARIELQRSNGTDWSGGWRVPDPNDVTLLTYTPVVDVAVEGPDSDIVFRPSGRPLSGVSFRLSVAGLASATPSCITLDSSGRATGGQGSCP</sequence>
<comment type="subcellular location">
    <subcellularLocation>
        <location evidence="1">Cell inner membrane</location>
        <topology evidence="1">Single-pass membrane protein</topology>
    </subcellularLocation>
</comment>
<evidence type="ECO:0000256" key="2">
    <source>
        <dbReference type="ARBA" id="ARBA00021549"/>
    </source>
</evidence>
<dbReference type="GO" id="GO:0005886">
    <property type="term" value="C:plasma membrane"/>
    <property type="evidence" value="ECO:0007669"/>
    <property type="project" value="UniProtKB-SubCell"/>
</dbReference>